<dbReference type="PANTHER" id="PTHR36401">
    <property type="entry name" value="NADH DEHYDROGENASE [UBIQUINONE] 1 BETA SUBCOMPLEX SUBUNIT 8, MITOCHONDRIAL"/>
    <property type="match status" value="1"/>
</dbReference>
<dbReference type="InterPro" id="IPR038863">
    <property type="entry name" value="Put_Complex_I_su8"/>
</dbReference>
<dbReference type="AlphaFoldDB" id="A0A061R0H5"/>
<name>A0A061R0H5_9CHLO</name>
<dbReference type="PANTHER" id="PTHR36401:SF1">
    <property type="entry name" value="NADH DEHYDROGENASE [UBIQUINONE] 1 BETA SUBCOMPLEX SUBUNIT 8, MITOCHONDRIAL"/>
    <property type="match status" value="1"/>
</dbReference>
<gene>
    <name evidence="1" type="ORF">TSPGSL018_18898</name>
</gene>
<sequence length="129" mass="13787">MSSLARNLSGLQGLSRRVVSAAAPIRGGSGGPVPCGRVATEPLPEQDEWIWDDGTYNPEPCLDVNTTVSQASALWMLGTGMGLFYGVCKLAQHVDKPSWNPAAPRQFPYDNLSEELGGDNGLETCSKNH</sequence>
<organism evidence="1">
    <name type="scientific">Tetraselmis sp. GSL018</name>
    <dbReference type="NCBI Taxonomy" id="582737"/>
    <lineage>
        <taxon>Eukaryota</taxon>
        <taxon>Viridiplantae</taxon>
        <taxon>Chlorophyta</taxon>
        <taxon>core chlorophytes</taxon>
        <taxon>Chlorodendrophyceae</taxon>
        <taxon>Chlorodendrales</taxon>
        <taxon>Chlorodendraceae</taxon>
        <taxon>Tetraselmis</taxon>
    </lineage>
</organism>
<evidence type="ECO:0000313" key="1">
    <source>
        <dbReference type="EMBL" id="JAC64175.1"/>
    </source>
</evidence>
<proteinExistence type="predicted"/>
<accession>A0A061R0H5</accession>
<reference evidence="1" key="1">
    <citation type="submission" date="2014-05" db="EMBL/GenBank/DDBJ databases">
        <title>The transcriptome of the halophilic microalga Tetraselmis sp. GSL018 isolated from the Great Salt Lake, Utah.</title>
        <authorList>
            <person name="Jinkerson R.E."/>
            <person name="D'Adamo S."/>
            <person name="Posewitz M.C."/>
        </authorList>
    </citation>
    <scope>NUCLEOTIDE SEQUENCE</scope>
    <source>
        <strain evidence="1">GSL018</strain>
    </source>
</reference>
<dbReference type="EMBL" id="GBEZ01022674">
    <property type="protein sequence ID" value="JAC64175.1"/>
    <property type="molecule type" value="Transcribed_RNA"/>
</dbReference>
<protein>
    <submittedName>
        <fullName evidence="1">Nadh dehydrogenase</fullName>
    </submittedName>
</protein>